<dbReference type="PANTHER" id="PTHR32039">
    <property type="entry name" value="MAGNESIUM-CHELATASE SUBUNIT CHLI"/>
    <property type="match status" value="1"/>
</dbReference>
<dbReference type="InterPro" id="IPR025665">
    <property type="entry name" value="Beta-barrel_OMP_2"/>
</dbReference>
<dbReference type="InterPro" id="IPR045006">
    <property type="entry name" value="CHLI-like"/>
</dbReference>
<name>A0A8J8NAX8_HALGN</name>
<dbReference type="Proteomes" id="UP000785679">
    <property type="component" value="Unassembled WGS sequence"/>
</dbReference>
<protein>
    <recommendedName>
        <fullName evidence="5">T9SS type A sorting domain-containing protein</fullName>
    </recommendedName>
</protein>
<accession>A0A8J8NAX8</accession>
<evidence type="ECO:0000313" key="4">
    <source>
        <dbReference type="Proteomes" id="UP000785679"/>
    </source>
</evidence>
<dbReference type="EMBL" id="RRYP01029741">
    <property type="protein sequence ID" value="TNV71647.1"/>
    <property type="molecule type" value="Genomic_DNA"/>
</dbReference>
<gene>
    <name evidence="3" type="ORF">FGO68_gene13137</name>
</gene>
<evidence type="ECO:0008006" key="5">
    <source>
        <dbReference type="Google" id="ProtNLM"/>
    </source>
</evidence>
<dbReference type="GO" id="GO:0009570">
    <property type="term" value="C:chloroplast stroma"/>
    <property type="evidence" value="ECO:0007669"/>
    <property type="project" value="TreeGrafter"/>
</dbReference>
<evidence type="ECO:0000313" key="3">
    <source>
        <dbReference type="EMBL" id="TNV71647.1"/>
    </source>
</evidence>
<sequence>MKTLAFAKRKKNWMLGLGTGNASSNSTDQFPGYATLSGATPTLPEMWSLGSGEDPLMSILLANQDKKVDATIKHKTPFTFGATVYKNLGKKWSIGTGINYTKLSAELTSGTSSDFISSEQNIHYVGIPVQVNYNVIQKGAFTGYITGGGAVEKAVSGDIKTKYIVDGTIKQEIKEDIREKPVQVSVNSAVGVQFKVVKYIGIYAEPGVGYHFKDNSSLKTIYKEKPLNFNLKFGVRIVLDQKEYQITKQLYMRTKLIFLSFLLLIFFQLKAQQCTPEITSPRLGVMFPEKIVFCNTETETLSTTQTYGTYQWYRQQWDWQTPNNNPWVAISGATSQTLTINGNDDMLYYFKVEVTQNDCTAESAPVLADGYAYGLPFMMADFQPGTFEETAPGVYNVCDGASVQLNDGFPQLYGTHTWFKCIPGSNPPSPSEPCIIPGETGDSYTATGSGTFGFYACTEYCPDQCEMLSDFAFITLNFGNFSFCSNLGTGETKPKENNLSIYPNPASQVIYIGKEADKKYPEVSIIDMSGKLILQKKNHQFSEAIDVSAMVPGTYFIVSKSADGKIYKNKFIKKQR</sequence>
<dbReference type="NCBIfam" id="TIGR04183">
    <property type="entry name" value="Por_Secre_tail"/>
    <property type="match status" value="1"/>
</dbReference>
<feature type="domain" description="Outer membrane protein beta-barrel" evidence="1">
    <location>
        <begin position="73"/>
        <end position="195"/>
    </location>
</feature>
<proteinExistence type="predicted"/>
<reference evidence="3" key="1">
    <citation type="submission" date="2019-06" db="EMBL/GenBank/DDBJ databases">
        <authorList>
            <person name="Zheng W."/>
        </authorList>
    </citation>
    <scope>NUCLEOTIDE SEQUENCE</scope>
    <source>
        <strain evidence="3">QDHG01</strain>
    </source>
</reference>
<evidence type="ECO:0000259" key="2">
    <source>
        <dbReference type="Pfam" id="PF18962"/>
    </source>
</evidence>
<dbReference type="InterPro" id="IPR026444">
    <property type="entry name" value="Secre_tail"/>
</dbReference>
<dbReference type="Gene3D" id="2.60.40.2700">
    <property type="match status" value="1"/>
</dbReference>
<keyword evidence="4" id="KW-1185">Reference proteome</keyword>
<dbReference type="Pfam" id="PF18962">
    <property type="entry name" value="Por_Secre_tail"/>
    <property type="match status" value="1"/>
</dbReference>
<dbReference type="AlphaFoldDB" id="A0A8J8NAX8"/>
<dbReference type="Pfam" id="PF13568">
    <property type="entry name" value="OMP_b-brl_2"/>
    <property type="match status" value="1"/>
</dbReference>
<dbReference type="GO" id="GO:0015995">
    <property type="term" value="P:chlorophyll biosynthetic process"/>
    <property type="evidence" value="ECO:0007669"/>
    <property type="project" value="TreeGrafter"/>
</dbReference>
<organism evidence="3 4">
    <name type="scientific">Halteria grandinella</name>
    <dbReference type="NCBI Taxonomy" id="5974"/>
    <lineage>
        <taxon>Eukaryota</taxon>
        <taxon>Sar</taxon>
        <taxon>Alveolata</taxon>
        <taxon>Ciliophora</taxon>
        <taxon>Intramacronucleata</taxon>
        <taxon>Spirotrichea</taxon>
        <taxon>Stichotrichia</taxon>
        <taxon>Sporadotrichida</taxon>
        <taxon>Halteriidae</taxon>
        <taxon>Halteria</taxon>
    </lineage>
</organism>
<dbReference type="PANTHER" id="PTHR32039:SF9">
    <property type="entry name" value="MAGNESIUM-CHELATASE SUBUNIT CHLI-2, CHLOROPLASTIC"/>
    <property type="match status" value="1"/>
</dbReference>
<comment type="caution">
    <text evidence="3">The sequence shown here is derived from an EMBL/GenBank/DDBJ whole genome shotgun (WGS) entry which is preliminary data.</text>
</comment>
<evidence type="ECO:0000259" key="1">
    <source>
        <dbReference type="Pfam" id="PF13568"/>
    </source>
</evidence>
<feature type="domain" description="Secretion system C-terminal sorting" evidence="2">
    <location>
        <begin position="501"/>
        <end position="572"/>
    </location>
</feature>